<evidence type="ECO:0000256" key="5">
    <source>
        <dbReference type="ARBA" id="ARBA00022842"/>
    </source>
</evidence>
<dbReference type="InterPro" id="IPR002716">
    <property type="entry name" value="PIN_dom"/>
</dbReference>
<keyword evidence="1" id="KW-1277">Toxin-antitoxin system</keyword>
<keyword evidence="4" id="KW-0378">Hydrolase</keyword>
<protein>
    <submittedName>
        <fullName evidence="7">VapC toxin family PIN domain ribonuclease</fullName>
    </submittedName>
</protein>
<dbReference type="PANTHER" id="PTHR42740:SF1">
    <property type="entry name" value="RIBONUCLEASE VAPC3"/>
    <property type="match status" value="1"/>
</dbReference>
<dbReference type="Pfam" id="PF01850">
    <property type="entry name" value="PIN"/>
    <property type="match status" value="1"/>
</dbReference>
<evidence type="ECO:0000256" key="3">
    <source>
        <dbReference type="ARBA" id="ARBA00022723"/>
    </source>
</evidence>
<dbReference type="Proteomes" id="UP000219182">
    <property type="component" value="Unassembled WGS sequence"/>
</dbReference>
<evidence type="ECO:0000259" key="6">
    <source>
        <dbReference type="Pfam" id="PF01850"/>
    </source>
</evidence>
<reference evidence="7 8" key="1">
    <citation type="submission" date="2017-09" db="EMBL/GenBank/DDBJ databases">
        <title>Mesorhizobum sanjuanii sp. nov. isolated from nodules of Lotus tenuis in saline-alkaline lowlands of Flooding Pampa.</title>
        <authorList>
            <person name="Sannazzaro A.I."/>
            <person name="Torres Tejerizo G.A."/>
            <person name="Fontana F."/>
            <person name="Cumpa Velazquez L.M."/>
            <person name="Hansen L."/>
            <person name="Pistorio M."/>
            <person name="Estrella M.J."/>
        </authorList>
    </citation>
    <scope>NUCLEOTIDE SEQUENCE [LARGE SCALE GENOMIC DNA]</scope>
    <source>
        <strain evidence="7 8">BSA136</strain>
    </source>
</reference>
<dbReference type="InterPro" id="IPR029060">
    <property type="entry name" value="PIN-like_dom_sf"/>
</dbReference>
<keyword evidence="8" id="KW-1185">Reference proteome</keyword>
<dbReference type="PANTHER" id="PTHR42740">
    <property type="entry name" value="RIBONUCLEASE VAPC3"/>
    <property type="match status" value="1"/>
</dbReference>
<evidence type="ECO:0000256" key="2">
    <source>
        <dbReference type="ARBA" id="ARBA00022722"/>
    </source>
</evidence>
<evidence type="ECO:0000313" key="7">
    <source>
        <dbReference type="EMBL" id="PDQ17978.1"/>
    </source>
</evidence>
<accession>A0A2A6F961</accession>
<dbReference type="GO" id="GO:0004540">
    <property type="term" value="F:RNA nuclease activity"/>
    <property type="evidence" value="ECO:0007669"/>
    <property type="project" value="TreeGrafter"/>
</dbReference>
<dbReference type="CDD" id="cd18760">
    <property type="entry name" value="PIN_MtVapC3-like"/>
    <property type="match status" value="1"/>
</dbReference>
<keyword evidence="5" id="KW-0460">Magnesium</keyword>
<sequence length="129" mass="14588">MIVVDSSVWIAHLRNTDSVPVGKLRHLDDTQEILVGDLILLEVLQGARNEPHARLIERNLRQFAIVPMLNPATAVEAARNYRMLRQRGITIRKTIDMIIGTFCIQGGHALLHDDRDFDPMVHHLGLQLA</sequence>
<evidence type="ECO:0000256" key="4">
    <source>
        <dbReference type="ARBA" id="ARBA00022801"/>
    </source>
</evidence>
<dbReference type="InterPro" id="IPR051749">
    <property type="entry name" value="PINc/VapC_TA_RNase"/>
</dbReference>
<evidence type="ECO:0000313" key="8">
    <source>
        <dbReference type="Proteomes" id="UP000219182"/>
    </source>
</evidence>
<keyword evidence="3" id="KW-0479">Metal-binding</keyword>
<dbReference type="AlphaFoldDB" id="A0A2A6F961"/>
<dbReference type="GO" id="GO:0016787">
    <property type="term" value="F:hydrolase activity"/>
    <property type="evidence" value="ECO:0007669"/>
    <property type="project" value="UniProtKB-KW"/>
</dbReference>
<organism evidence="7 8">
    <name type="scientific">Mesorhizobium sanjuanii</name>
    <dbReference type="NCBI Taxonomy" id="2037900"/>
    <lineage>
        <taxon>Bacteria</taxon>
        <taxon>Pseudomonadati</taxon>
        <taxon>Pseudomonadota</taxon>
        <taxon>Alphaproteobacteria</taxon>
        <taxon>Hyphomicrobiales</taxon>
        <taxon>Phyllobacteriaceae</taxon>
        <taxon>Mesorhizobium</taxon>
    </lineage>
</organism>
<gene>
    <name evidence="7" type="ORF">CN311_27175</name>
</gene>
<dbReference type="Gene3D" id="3.40.50.1010">
    <property type="entry name" value="5'-nuclease"/>
    <property type="match status" value="1"/>
</dbReference>
<dbReference type="RefSeq" id="WP_097576721.1">
    <property type="nucleotide sequence ID" value="NZ_NWQG01000217.1"/>
</dbReference>
<keyword evidence="2" id="KW-0540">Nuclease</keyword>
<comment type="caution">
    <text evidence="7">The sequence shown here is derived from an EMBL/GenBank/DDBJ whole genome shotgun (WGS) entry which is preliminary data.</text>
</comment>
<proteinExistence type="predicted"/>
<dbReference type="SUPFAM" id="SSF88723">
    <property type="entry name" value="PIN domain-like"/>
    <property type="match status" value="1"/>
</dbReference>
<dbReference type="EMBL" id="NWQG01000217">
    <property type="protein sequence ID" value="PDQ17978.1"/>
    <property type="molecule type" value="Genomic_DNA"/>
</dbReference>
<feature type="domain" description="PIN" evidence="6">
    <location>
        <begin position="2"/>
        <end position="118"/>
    </location>
</feature>
<evidence type="ECO:0000256" key="1">
    <source>
        <dbReference type="ARBA" id="ARBA00022649"/>
    </source>
</evidence>
<dbReference type="GO" id="GO:0046872">
    <property type="term" value="F:metal ion binding"/>
    <property type="evidence" value="ECO:0007669"/>
    <property type="project" value="UniProtKB-KW"/>
</dbReference>
<name>A0A2A6F961_9HYPH</name>